<feature type="domain" description="YagK/YfjJ C-terminal" evidence="1">
    <location>
        <begin position="10"/>
        <end position="50"/>
    </location>
</feature>
<evidence type="ECO:0000259" key="1">
    <source>
        <dbReference type="Pfam" id="PF11726"/>
    </source>
</evidence>
<comment type="caution">
    <text evidence="2">The sequence shown here is derived from an EMBL/GenBank/DDBJ whole genome shotgun (WGS) entry which is preliminary data.</text>
</comment>
<keyword evidence="3" id="KW-1185">Reference proteome</keyword>
<protein>
    <submittedName>
        <fullName evidence="2">Inovirus-type Gp2 protein</fullName>
    </submittedName>
</protein>
<evidence type="ECO:0000313" key="2">
    <source>
        <dbReference type="EMBL" id="MBK4717126.1"/>
    </source>
</evidence>
<dbReference type="Pfam" id="PF11726">
    <property type="entry name" value="YagK_YfjJ_C"/>
    <property type="match status" value="1"/>
</dbReference>
<dbReference type="AlphaFoldDB" id="A0A8K0V778"/>
<dbReference type="RefSeq" id="WP_238715423.1">
    <property type="nucleotide sequence ID" value="NZ_JAEPBH010000109.1"/>
</dbReference>
<dbReference type="EMBL" id="JAEPBH010000109">
    <property type="protein sequence ID" value="MBK4717126.1"/>
    <property type="molecule type" value="Genomic_DNA"/>
</dbReference>
<gene>
    <name evidence="2" type="ORF">JJB97_17810</name>
</gene>
<name>A0A8K0V778_9ENTR</name>
<dbReference type="InterPro" id="IPR057271">
    <property type="entry name" value="YagK_YfjJ_C"/>
</dbReference>
<accession>A0A8K0V778</accession>
<proteinExistence type="predicted"/>
<reference evidence="2" key="1">
    <citation type="submission" date="2021-01" db="EMBL/GenBank/DDBJ databases">
        <title>Intestinitalea alba gen. nov., sp. nov., a novel genus of the family Enterobacteriaceae, isolated from the gut of the plastic-eating mealworm Tenebrio molitor L.</title>
        <authorList>
            <person name="Yang Y."/>
        </authorList>
    </citation>
    <scope>NUCLEOTIDE SEQUENCE</scope>
    <source>
        <strain evidence="2">BIT-L3</strain>
    </source>
</reference>
<sequence length="58" mass="6886">MPVRMPTAIYEINRNSYDQNYYENVLGHFSYLAKEYTKLSGDGYRNFGCSQLPRKEKQ</sequence>
<organism evidence="2 3">
    <name type="scientific">Tenebrionibacter intestinalis</name>
    <dbReference type="NCBI Taxonomy" id="2799638"/>
    <lineage>
        <taxon>Bacteria</taxon>
        <taxon>Pseudomonadati</taxon>
        <taxon>Pseudomonadota</taxon>
        <taxon>Gammaproteobacteria</taxon>
        <taxon>Enterobacterales</taxon>
        <taxon>Enterobacteriaceae</taxon>
        <taxon>Tenebrionibacter/Tenebrionicola group</taxon>
        <taxon>Tenebrionibacter</taxon>
    </lineage>
</organism>
<evidence type="ECO:0000313" key="3">
    <source>
        <dbReference type="Proteomes" id="UP000659047"/>
    </source>
</evidence>
<dbReference type="Proteomes" id="UP000659047">
    <property type="component" value="Unassembled WGS sequence"/>
</dbReference>